<reference evidence="2 3" key="1">
    <citation type="submission" date="2018-05" db="EMBL/GenBank/DDBJ databases">
        <title>Genome sequencing and assembly of the regulated plant pathogen Lachnellula willkommii and related sister species for the development of diagnostic species identification markers.</title>
        <authorList>
            <person name="Giroux E."/>
            <person name="Bilodeau G."/>
        </authorList>
    </citation>
    <scope>NUCLEOTIDE SEQUENCE [LARGE SCALE GENOMIC DNA]</scope>
    <source>
        <strain evidence="2 3">CBS 160.35</strain>
    </source>
</reference>
<gene>
    <name evidence="2" type="ORF">LOCC1_G000426</name>
</gene>
<feature type="region of interest" description="Disordered" evidence="1">
    <location>
        <begin position="226"/>
        <end position="329"/>
    </location>
</feature>
<sequence length="329" mass="36417">MLRTIFGKKISEEDKFESSTMASSITISDFKDALSRYPAVLKARNANANPDAIPIEELDKYRYVEAPARFSKNTGAIMKLEDVQKLLQWKLRHGTFRPSLTQQVASNSDEKVEEATKDGFSHYASKPEDIKTVIEKLSAPLKGIGPATASLLLAVHDPDQVVFFSDELYRWLVADGKSVQPKYKISEFEELFSKAKALQTRLNVSPIDIEKAAFVLIKENEPIAEKKVPSGRGRGRPKLPEDQKKPKKEVVPGRGRGRPPRDGVAAQPKVVASGGKRGRPAKAAKTEEKEDAEGEEEEEAKTPALDKKRKAGDDGNKSTPKKRGRKPKA</sequence>
<feature type="compositionally biased region" description="Acidic residues" evidence="1">
    <location>
        <begin position="289"/>
        <end position="299"/>
    </location>
</feature>
<protein>
    <submittedName>
        <fullName evidence="2">Uncharacterized protein</fullName>
    </submittedName>
</protein>
<evidence type="ECO:0000313" key="3">
    <source>
        <dbReference type="Proteomes" id="UP000443090"/>
    </source>
</evidence>
<proteinExistence type="predicted"/>
<keyword evidence="3" id="KW-1185">Reference proteome</keyword>
<dbReference type="SMART" id="SM00384">
    <property type="entry name" value="AT_hook"/>
    <property type="match status" value="3"/>
</dbReference>
<dbReference type="AlphaFoldDB" id="A0A8H8S7D9"/>
<feature type="compositionally biased region" description="Basic and acidic residues" evidence="1">
    <location>
        <begin position="300"/>
        <end position="316"/>
    </location>
</feature>
<comment type="caution">
    <text evidence="2">The sequence shown here is derived from an EMBL/GenBank/DDBJ whole genome shotgun (WGS) entry which is preliminary data.</text>
</comment>
<dbReference type="OrthoDB" id="8249012at2759"/>
<accession>A0A8H8S7D9</accession>
<feature type="compositionally biased region" description="Basic and acidic residues" evidence="1">
    <location>
        <begin position="238"/>
        <end position="251"/>
    </location>
</feature>
<dbReference type="Proteomes" id="UP000443090">
    <property type="component" value="Unassembled WGS sequence"/>
</dbReference>
<evidence type="ECO:0000256" key="1">
    <source>
        <dbReference type="SAM" id="MobiDB-lite"/>
    </source>
</evidence>
<dbReference type="PANTHER" id="PTHR21521">
    <property type="entry name" value="AMUN, ISOFORM A"/>
    <property type="match status" value="1"/>
</dbReference>
<organism evidence="2 3">
    <name type="scientific">Lachnellula occidentalis</name>
    <dbReference type="NCBI Taxonomy" id="215460"/>
    <lineage>
        <taxon>Eukaryota</taxon>
        <taxon>Fungi</taxon>
        <taxon>Dikarya</taxon>
        <taxon>Ascomycota</taxon>
        <taxon>Pezizomycotina</taxon>
        <taxon>Leotiomycetes</taxon>
        <taxon>Helotiales</taxon>
        <taxon>Lachnaceae</taxon>
        <taxon>Lachnellula</taxon>
    </lineage>
</organism>
<evidence type="ECO:0000313" key="2">
    <source>
        <dbReference type="EMBL" id="TVY49789.1"/>
    </source>
</evidence>
<dbReference type="EMBL" id="QGMI01000005">
    <property type="protein sequence ID" value="TVY49789.1"/>
    <property type="molecule type" value="Genomic_DNA"/>
</dbReference>
<dbReference type="InterPro" id="IPR017956">
    <property type="entry name" value="AT_hook_DNA-bd_motif"/>
</dbReference>
<dbReference type="GO" id="GO:0003677">
    <property type="term" value="F:DNA binding"/>
    <property type="evidence" value="ECO:0007669"/>
    <property type="project" value="InterPro"/>
</dbReference>
<dbReference type="PRINTS" id="PR00929">
    <property type="entry name" value="ATHOOK"/>
</dbReference>
<feature type="compositionally biased region" description="Basic residues" evidence="1">
    <location>
        <begin position="319"/>
        <end position="329"/>
    </location>
</feature>
<dbReference type="PANTHER" id="PTHR21521:SF0">
    <property type="entry name" value="AMUN, ISOFORM A"/>
    <property type="match status" value="1"/>
</dbReference>
<name>A0A8H8S7D9_9HELO</name>